<comment type="caution">
    <text evidence="2">The sequence shown here is derived from an EMBL/GenBank/DDBJ whole genome shotgun (WGS) entry which is preliminary data.</text>
</comment>
<evidence type="ECO:0000313" key="2">
    <source>
        <dbReference type="EMBL" id="HJB13835.1"/>
    </source>
</evidence>
<dbReference type="GO" id="GO:0016747">
    <property type="term" value="F:acyltransferase activity, transferring groups other than amino-acyl groups"/>
    <property type="evidence" value="ECO:0007669"/>
    <property type="project" value="InterPro"/>
</dbReference>
<evidence type="ECO:0000313" key="3">
    <source>
        <dbReference type="Proteomes" id="UP000823824"/>
    </source>
</evidence>
<dbReference type="InterPro" id="IPR016181">
    <property type="entry name" value="Acyl_CoA_acyltransferase"/>
</dbReference>
<proteinExistence type="predicted"/>
<evidence type="ECO:0000259" key="1">
    <source>
        <dbReference type="PROSITE" id="PS51186"/>
    </source>
</evidence>
<sequence>MEQVTIRQEWESDYAQVEQLIRQAFYNIYTPGCTEHYLAHVIRSHPDFLPELDLVLELDGRIIGSILYTRSTLVDETGEEKDILTFGPVCIRPDHQRRGLGKRLMEDSFQRAAALGWEAIVIVGDPNNYVGCGFQSCKKHRVHLEDGTYPAAMLVKELKLGALAGKSWTYRQSPAYDFDEAAAREFDDALPPMEKKRLPCQEAFEILSQAVLPE</sequence>
<feature type="domain" description="N-acetyltransferase" evidence="1">
    <location>
        <begin position="4"/>
        <end position="156"/>
    </location>
</feature>
<dbReference type="AlphaFoldDB" id="A0A9D2RRY4"/>
<dbReference type="Pfam" id="PF00583">
    <property type="entry name" value="Acetyltransf_1"/>
    <property type="match status" value="1"/>
</dbReference>
<dbReference type="EMBL" id="DWZJ01000078">
    <property type="protein sequence ID" value="HJB13835.1"/>
    <property type="molecule type" value="Genomic_DNA"/>
</dbReference>
<accession>A0A9D2RRY4</accession>
<gene>
    <name evidence="2" type="ORF">H9787_08995</name>
</gene>
<protein>
    <submittedName>
        <fullName evidence="2">N-acetyltransferase</fullName>
    </submittedName>
</protein>
<dbReference type="Proteomes" id="UP000823824">
    <property type="component" value="Unassembled WGS sequence"/>
</dbReference>
<dbReference type="PROSITE" id="PS51186">
    <property type="entry name" value="GNAT"/>
    <property type="match status" value="1"/>
</dbReference>
<organism evidence="2 3">
    <name type="scientific">Candidatus Oscillibacter excrementigallinarum</name>
    <dbReference type="NCBI Taxonomy" id="2838716"/>
    <lineage>
        <taxon>Bacteria</taxon>
        <taxon>Bacillati</taxon>
        <taxon>Bacillota</taxon>
        <taxon>Clostridia</taxon>
        <taxon>Eubacteriales</taxon>
        <taxon>Oscillospiraceae</taxon>
        <taxon>Oscillibacter</taxon>
    </lineage>
</organism>
<name>A0A9D2RRY4_9FIRM</name>
<dbReference type="SUPFAM" id="SSF55729">
    <property type="entry name" value="Acyl-CoA N-acyltransferases (Nat)"/>
    <property type="match status" value="1"/>
</dbReference>
<dbReference type="InterPro" id="IPR000182">
    <property type="entry name" value="GNAT_dom"/>
</dbReference>
<dbReference type="CDD" id="cd04301">
    <property type="entry name" value="NAT_SF"/>
    <property type="match status" value="1"/>
</dbReference>
<reference evidence="2" key="1">
    <citation type="journal article" date="2021" name="PeerJ">
        <title>Extensive microbial diversity within the chicken gut microbiome revealed by metagenomics and culture.</title>
        <authorList>
            <person name="Gilroy R."/>
            <person name="Ravi A."/>
            <person name="Getino M."/>
            <person name="Pursley I."/>
            <person name="Horton D.L."/>
            <person name="Alikhan N.F."/>
            <person name="Baker D."/>
            <person name="Gharbi K."/>
            <person name="Hall N."/>
            <person name="Watson M."/>
            <person name="Adriaenssens E.M."/>
            <person name="Foster-Nyarko E."/>
            <person name="Jarju S."/>
            <person name="Secka A."/>
            <person name="Antonio M."/>
            <person name="Oren A."/>
            <person name="Chaudhuri R.R."/>
            <person name="La Ragione R."/>
            <person name="Hildebrand F."/>
            <person name="Pallen M.J."/>
        </authorList>
    </citation>
    <scope>NUCLEOTIDE SEQUENCE</scope>
    <source>
        <strain evidence="2">ChiBcec18-1249</strain>
    </source>
</reference>
<reference evidence="2" key="2">
    <citation type="submission" date="2021-04" db="EMBL/GenBank/DDBJ databases">
        <authorList>
            <person name="Gilroy R."/>
        </authorList>
    </citation>
    <scope>NUCLEOTIDE SEQUENCE</scope>
    <source>
        <strain evidence="2">ChiBcec18-1249</strain>
    </source>
</reference>
<dbReference type="Gene3D" id="3.40.630.30">
    <property type="match status" value="1"/>
</dbReference>